<dbReference type="InterPro" id="IPR036737">
    <property type="entry name" value="OmpA-like_sf"/>
</dbReference>
<evidence type="ECO:0000256" key="12">
    <source>
        <dbReference type="SAM" id="SignalP"/>
    </source>
</evidence>
<keyword evidence="3" id="KW-1134">Transmembrane beta strand</keyword>
<evidence type="ECO:0000256" key="1">
    <source>
        <dbReference type="ARBA" id="ARBA00004571"/>
    </source>
</evidence>
<dbReference type="SUPFAM" id="SSF56925">
    <property type="entry name" value="OMPA-like"/>
    <property type="match status" value="1"/>
</dbReference>
<evidence type="ECO:0000256" key="7">
    <source>
        <dbReference type="ARBA" id="ARBA00023114"/>
    </source>
</evidence>
<dbReference type="InterPro" id="IPR011250">
    <property type="entry name" value="OMP/PagP_B-barrel"/>
</dbReference>
<dbReference type="EMBL" id="SOBT01000008">
    <property type="protein sequence ID" value="TDU32049.1"/>
    <property type="molecule type" value="Genomic_DNA"/>
</dbReference>
<dbReference type="SUPFAM" id="SSF103088">
    <property type="entry name" value="OmpA-like"/>
    <property type="match status" value="1"/>
</dbReference>
<dbReference type="GO" id="GO:0009279">
    <property type="term" value="C:cell outer membrane"/>
    <property type="evidence" value="ECO:0007669"/>
    <property type="project" value="UniProtKB-SubCell"/>
</dbReference>
<dbReference type="Pfam" id="PF13505">
    <property type="entry name" value="OMP_b-brl"/>
    <property type="match status" value="1"/>
</dbReference>
<gene>
    <name evidence="14" type="ORF">DFR24_1437</name>
</gene>
<keyword evidence="4" id="KW-0812">Transmembrane</keyword>
<dbReference type="AlphaFoldDB" id="A0A4V3URW2"/>
<sequence length="424" mass="45214">MARDRFSALRKFALVGAACSAAPFAVQAGEGFYIGAFGGVNDLENQSYDISDYTGPAGPLVPAPDDGSTLTRIQSDLGYLAGLRFGYSMGPFRPELEFAYRTNDVDKQREIIYGLLGPREQRAVSKGDSTHGVTGMANLWIDFLKSSSSINPYVGGGAGMIDFELKDATYNGNRLGKDNDTVFAWQLGAGVAWALSDRLDLTLDYRYLKSDDAQFDLLPGTVGSVETEYESHSAMLGVRFYFSGSKQEAAPAETPPPEVGVVPVLEAPPVPPPAPSPPCHGPDGDKMLNLEGCKTGDTIVLRGVNFEFNKSSLTINAKTILDQVADALAARPDIKVEIDGHTDARGSDSYNQQLSEKRASTVTRYLAGKGIAGSRMTSVGLGEAQPVADNETDEGRELNRRVELKVLESNGGVTTEAPAADAAP</sequence>
<keyword evidence="6" id="KW-0406">Ion transport</keyword>
<evidence type="ECO:0000259" key="13">
    <source>
        <dbReference type="PROSITE" id="PS51123"/>
    </source>
</evidence>
<feature type="domain" description="OmpA-like" evidence="13">
    <location>
        <begin position="293"/>
        <end position="410"/>
    </location>
</feature>
<dbReference type="Gene3D" id="3.30.1330.60">
    <property type="entry name" value="OmpA-like domain"/>
    <property type="match status" value="1"/>
</dbReference>
<evidence type="ECO:0000313" key="14">
    <source>
        <dbReference type="EMBL" id="TDU32049.1"/>
    </source>
</evidence>
<dbReference type="Pfam" id="PF00691">
    <property type="entry name" value="OmpA"/>
    <property type="match status" value="1"/>
</dbReference>
<reference evidence="14 15" key="1">
    <citation type="submission" date="2019-03" db="EMBL/GenBank/DDBJ databases">
        <title>Genomic Encyclopedia of Type Strains, Phase IV (KMG-IV): sequencing the most valuable type-strain genomes for metagenomic binning, comparative biology and taxonomic classification.</title>
        <authorList>
            <person name="Goeker M."/>
        </authorList>
    </citation>
    <scope>NUCLEOTIDE SEQUENCE [LARGE SCALE GENOMIC DNA]</scope>
    <source>
        <strain evidence="14 15">DSM 26377</strain>
    </source>
</reference>
<dbReference type="PRINTS" id="PR01021">
    <property type="entry name" value="OMPADOMAIN"/>
</dbReference>
<evidence type="ECO:0000256" key="10">
    <source>
        <dbReference type="PROSITE-ProRule" id="PRU00473"/>
    </source>
</evidence>
<evidence type="ECO:0000256" key="11">
    <source>
        <dbReference type="SAM" id="MobiDB-lite"/>
    </source>
</evidence>
<feature type="chain" id="PRO_5030104877" evidence="12">
    <location>
        <begin position="29"/>
        <end position="424"/>
    </location>
</feature>
<dbReference type="InterPro" id="IPR006665">
    <property type="entry name" value="OmpA-like"/>
</dbReference>
<feature type="region of interest" description="Disordered" evidence="11">
    <location>
        <begin position="383"/>
        <end position="424"/>
    </location>
</feature>
<evidence type="ECO:0000256" key="9">
    <source>
        <dbReference type="ARBA" id="ARBA00023237"/>
    </source>
</evidence>
<dbReference type="GO" id="GO:0006811">
    <property type="term" value="P:monoatomic ion transport"/>
    <property type="evidence" value="ECO:0007669"/>
    <property type="project" value="UniProtKB-KW"/>
</dbReference>
<dbReference type="PANTHER" id="PTHR30329">
    <property type="entry name" value="STATOR ELEMENT OF FLAGELLAR MOTOR COMPLEX"/>
    <property type="match status" value="1"/>
</dbReference>
<proteinExistence type="predicted"/>
<evidence type="ECO:0000256" key="2">
    <source>
        <dbReference type="ARBA" id="ARBA00022448"/>
    </source>
</evidence>
<dbReference type="Gene3D" id="2.40.160.20">
    <property type="match status" value="1"/>
</dbReference>
<dbReference type="PROSITE" id="PS51123">
    <property type="entry name" value="OMPA_2"/>
    <property type="match status" value="1"/>
</dbReference>
<name>A0A4V3URW2_9GAMM</name>
<dbReference type="RefSeq" id="WP_133880584.1">
    <property type="nucleotide sequence ID" value="NZ_MWIN01000004.1"/>
</dbReference>
<evidence type="ECO:0000256" key="3">
    <source>
        <dbReference type="ARBA" id="ARBA00022452"/>
    </source>
</evidence>
<dbReference type="InterPro" id="IPR027385">
    <property type="entry name" value="Beta-barrel_OMP"/>
</dbReference>
<keyword evidence="15" id="KW-1185">Reference proteome</keyword>
<feature type="compositionally biased region" description="Basic and acidic residues" evidence="11">
    <location>
        <begin position="393"/>
        <end position="406"/>
    </location>
</feature>
<keyword evidence="5 12" id="KW-0732">Signal</keyword>
<keyword evidence="9" id="KW-0998">Cell outer membrane</keyword>
<organism evidence="14 15">
    <name type="scientific">Panacagrimonas perspica</name>
    <dbReference type="NCBI Taxonomy" id="381431"/>
    <lineage>
        <taxon>Bacteria</taxon>
        <taxon>Pseudomonadati</taxon>
        <taxon>Pseudomonadota</taxon>
        <taxon>Gammaproteobacteria</taxon>
        <taxon>Nevskiales</taxon>
        <taxon>Nevskiaceae</taxon>
        <taxon>Panacagrimonas</taxon>
    </lineage>
</organism>
<dbReference type="InterPro" id="IPR006664">
    <property type="entry name" value="OMP_bac"/>
</dbReference>
<protein>
    <submittedName>
        <fullName evidence="14">Outer membrane protein OmpA-like peptidoglycan-associated protein</fullName>
    </submittedName>
</protein>
<evidence type="ECO:0000256" key="6">
    <source>
        <dbReference type="ARBA" id="ARBA00023065"/>
    </source>
</evidence>
<keyword evidence="2" id="KW-0813">Transport</keyword>
<dbReference type="GO" id="GO:0015288">
    <property type="term" value="F:porin activity"/>
    <property type="evidence" value="ECO:0007669"/>
    <property type="project" value="UniProtKB-KW"/>
</dbReference>
<feature type="signal peptide" evidence="12">
    <location>
        <begin position="1"/>
        <end position="28"/>
    </location>
</feature>
<evidence type="ECO:0000256" key="8">
    <source>
        <dbReference type="ARBA" id="ARBA00023136"/>
    </source>
</evidence>
<dbReference type="PROSITE" id="PS01068">
    <property type="entry name" value="OMPA_1"/>
    <property type="match status" value="1"/>
</dbReference>
<dbReference type="InterPro" id="IPR006690">
    <property type="entry name" value="OMPA-like_CS"/>
</dbReference>
<evidence type="ECO:0000313" key="15">
    <source>
        <dbReference type="Proteomes" id="UP000295341"/>
    </source>
</evidence>
<dbReference type="Proteomes" id="UP000295341">
    <property type="component" value="Unassembled WGS sequence"/>
</dbReference>
<evidence type="ECO:0000256" key="5">
    <source>
        <dbReference type="ARBA" id="ARBA00022729"/>
    </source>
</evidence>
<dbReference type="GO" id="GO:0046930">
    <property type="term" value="C:pore complex"/>
    <property type="evidence" value="ECO:0007669"/>
    <property type="project" value="UniProtKB-KW"/>
</dbReference>
<evidence type="ECO:0000256" key="4">
    <source>
        <dbReference type="ARBA" id="ARBA00022692"/>
    </source>
</evidence>
<dbReference type="InterPro" id="IPR050330">
    <property type="entry name" value="Bact_OuterMem_StrucFunc"/>
</dbReference>
<dbReference type="PANTHER" id="PTHR30329:SF21">
    <property type="entry name" value="LIPOPROTEIN YIAD-RELATED"/>
    <property type="match status" value="1"/>
</dbReference>
<dbReference type="CDD" id="cd07185">
    <property type="entry name" value="OmpA_C-like"/>
    <property type="match status" value="1"/>
</dbReference>
<keyword evidence="7" id="KW-0626">Porin</keyword>
<comment type="subcellular location">
    <subcellularLocation>
        <location evidence="1">Cell outer membrane</location>
        <topology evidence="1">Multi-pass membrane protein</topology>
    </subcellularLocation>
</comment>
<keyword evidence="8 10" id="KW-0472">Membrane</keyword>
<accession>A0A4V3URW2</accession>
<comment type="caution">
    <text evidence="14">The sequence shown here is derived from an EMBL/GenBank/DDBJ whole genome shotgun (WGS) entry which is preliminary data.</text>
</comment>